<proteinExistence type="predicted"/>
<accession>A0ABM7VLK2</accession>
<gene>
    <name evidence="4" type="ORF">PEPS_41560</name>
</gene>
<evidence type="ECO:0000256" key="2">
    <source>
        <dbReference type="ARBA" id="ARBA00023163"/>
    </source>
</evidence>
<dbReference type="SUPFAM" id="SSF46689">
    <property type="entry name" value="Homeodomain-like"/>
    <property type="match status" value="1"/>
</dbReference>
<name>A0ABM7VLK2_9BACT</name>
<dbReference type="InterPro" id="IPR018060">
    <property type="entry name" value="HTH_AraC"/>
</dbReference>
<dbReference type="RefSeq" id="WP_338399180.1">
    <property type="nucleotide sequence ID" value="NZ_AP025296.1"/>
</dbReference>
<evidence type="ECO:0000259" key="3">
    <source>
        <dbReference type="SMART" id="SM00342"/>
    </source>
</evidence>
<dbReference type="InterPro" id="IPR053142">
    <property type="entry name" value="PchR_regulatory_protein"/>
</dbReference>
<dbReference type="EMBL" id="AP025296">
    <property type="protein sequence ID" value="BDD01876.1"/>
    <property type="molecule type" value="Genomic_DNA"/>
</dbReference>
<keyword evidence="1" id="KW-0805">Transcription regulation</keyword>
<dbReference type="Proteomes" id="UP001354989">
    <property type="component" value="Plasmid pPP4"/>
</dbReference>
<keyword evidence="2" id="KW-0804">Transcription</keyword>
<dbReference type="PANTHER" id="PTHR47893:SF1">
    <property type="entry name" value="REGULATORY PROTEIN PCHR"/>
    <property type="match status" value="1"/>
</dbReference>
<dbReference type="SMART" id="SM00342">
    <property type="entry name" value="HTH_ARAC"/>
    <property type="match status" value="1"/>
</dbReference>
<dbReference type="InterPro" id="IPR009057">
    <property type="entry name" value="Homeodomain-like_sf"/>
</dbReference>
<reference evidence="4 5" key="1">
    <citation type="submission" date="2021-12" db="EMBL/GenBank/DDBJ databases">
        <title>Genome sequencing of bacteria with rrn-lacking chromosome and rrn-plasmid.</title>
        <authorList>
            <person name="Anda M."/>
            <person name="Iwasaki W."/>
        </authorList>
    </citation>
    <scope>NUCLEOTIDE SEQUENCE [LARGE SCALE GENOMIC DNA]</scope>
    <source>
        <strain evidence="4 5">NBRC 101262</strain>
        <plasmid evidence="4 5">pPP4</plasmid>
    </source>
</reference>
<dbReference type="PANTHER" id="PTHR47893">
    <property type="entry name" value="REGULATORY PROTEIN PCHR"/>
    <property type="match status" value="1"/>
</dbReference>
<keyword evidence="4" id="KW-0614">Plasmid</keyword>
<dbReference type="Pfam" id="PF12833">
    <property type="entry name" value="HTH_18"/>
    <property type="match status" value="1"/>
</dbReference>
<protein>
    <recommendedName>
        <fullName evidence="3">HTH araC/xylS-type domain-containing protein</fullName>
    </recommendedName>
</protein>
<organism evidence="4 5">
    <name type="scientific">Persicobacter psychrovividus</name>
    <dbReference type="NCBI Taxonomy" id="387638"/>
    <lineage>
        <taxon>Bacteria</taxon>
        <taxon>Pseudomonadati</taxon>
        <taxon>Bacteroidota</taxon>
        <taxon>Cytophagia</taxon>
        <taxon>Cytophagales</taxon>
        <taxon>Persicobacteraceae</taxon>
        <taxon>Persicobacter</taxon>
    </lineage>
</organism>
<feature type="domain" description="HTH araC/xylS-type" evidence="3">
    <location>
        <begin position="245"/>
        <end position="328"/>
    </location>
</feature>
<evidence type="ECO:0000313" key="5">
    <source>
        <dbReference type="Proteomes" id="UP001354989"/>
    </source>
</evidence>
<sequence>MSTHQSPQKTTALTIRFSQIDSEINLKKLADELQGDWDGRELHVDSAQIKLNVKSYKYMDDIFVELCEMETINVCHFFHAPKIDSEYIFVRVGFSGVILNLEGGNDFDSNGIFMYSSNQQFEIEYPAGVKARWLTIKYPRRLYNMFGLDKDFGLKEQMTRDNIPWIYYFPLDHEVEEYVKTMFMAGKTGNGRYSTPFSRSIDILGAIKEKFQLDAAEGTPDRIHPDDFNKIITIKNQILLRMDHAPRLEELSMEHGMSVSKLNRLFKSIFKHPVLKFYNLQKIEEVRRKVQHSADTLSDIAEDMGFSHVAHMSRVFKKHYGYPPSDLRKINAF</sequence>
<keyword evidence="5" id="KW-1185">Reference proteome</keyword>
<dbReference type="Gene3D" id="1.10.10.60">
    <property type="entry name" value="Homeodomain-like"/>
    <property type="match status" value="1"/>
</dbReference>
<geneLocation type="plasmid" evidence="4 5">
    <name>pPP4</name>
</geneLocation>
<evidence type="ECO:0000256" key="1">
    <source>
        <dbReference type="ARBA" id="ARBA00023015"/>
    </source>
</evidence>
<evidence type="ECO:0000313" key="4">
    <source>
        <dbReference type="EMBL" id="BDD01876.1"/>
    </source>
</evidence>